<dbReference type="EMBL" id="KV441488">
    <property type="protein sequence ID" value="OAG16924.1"/>
    <property type="molecule type" value="Genomic_DNA"/>
</dbReference>
<dbReference type="VEuPathDB" id="FungiDB:CC77DRAFT_943465"/>
<evidence type="ECO:0000313" key="2">
    <source>
        <dbReference type="Proteomes" id="UP000077248"/>
    </source>
</evidence>
<proteinExistence type="predicted"/>
<accession>A0A177DAY2</accession>
<organism evidence="1 2">
    <name type="scientific">Alternaria alternata</name>
    <name type="common">Alternaria rot fungus</name>
    <name type="synonym">Torula alternata</name>
    <dbReference type="NCBI Taxonomy" id="5599"/>
    <lineage>
        <taxon>Eukaryota</taxon>
        <taxon>Fungi</taxon>
        <taxon>Dikarya</taxon>
        <taxon>Ascomycota</taxon>
        <taxon>Pezizomycotina</taxon>
        <taxon>Dothideomycetes</taxon>
        <taxon>Pleosporomycetidae</taxon>
        <taxon>Pleosporales</taxon>
        <taxon>Pleosporineae</taxon>
        <taxon>Pleosporaceae</taxon>
        <taxon>Alternaria</taxon>
        <taxon>Alternaria sect. Alternaria</taxon>
        <taxon>Alternaria alternata complex</taxon>
    </lineage>
</organism>
<evidence type="ECO:0000313" key="1">
    <source>
        <dbReference type="EMBL" id="OAG16924.1"/>
    </source>
</evidence>
<dbReference type="AlphaFoldDB" id="A0A177DAY2"/>
<sequence>MTSETSNQAGTLFAVCAPTSILPVELWLHILERASIYEASHLWTAVRHVSRKFKDLVERVFASIYLPMFAITLSLPRRDPTSGALLWPGAPIPRAQLSMSFDGLNADESFALFRSPSVLKEGTNATSVEELKNTSVLPLERLQAATAWVHFTRNQLTGIAMRVPGYLSWDEERKTWVWSVKWKDLMTQFYASRKQKSSVQVQPSKGVTGRTRFSNNCT</sequence>
<keyword evidence="2" id="KW-1185">Reference proteome</keyword>
<protein>
    <recommendedName>
        <fullName evidence="3">F-box domain-containing protein</fullName>
    </recommendedName>
</protein>
<dbReference type="RefSeq" id="XP_018382345.1">
    <property type="nucleotide sequence ID" value="XM_018534913.1"/>
</dbReference>
<dbReference type="KEGG" id="aalt:CC77DRAFT_943465"/>
<dbReference type="OMA" id="VELWLHI"/>
<evidence type="ECO:0008006" key="3">
    <source>
        <dbReference type="Google" id="ProtNLM"/>
    </source>
</evidence>
<name>A0A177DAY2_ALTAL</name>
<dbReference type="GeneID" id="29120507"/>
<gene>
    <name evidence="1" type="ORF">CC77DRAFT_943465</name>
</gene>
<dbReference type="Proteomes" id="UP000077248">
    <property type="component" value="Unassembled WGS sequence"/>
</dbReference>
<reference evidence="1 2" key="1">
    <citation type="submission" date="2016-05" db="EMBL/GenBank/DDBJ databases">
        <title>Comparative analysis of secretome profiles of manganese(II)-oxidizing ascomycete fungi.</title>
        <authorList>
            <consortium name="DOE Joint Genome Institute"/>
            <person name="Zeiner C.A."/>
            <person name="Purvine S.O."/>
            <person name="Zink E.M."/>
            <person name="Wu S."/>
            <person name="Pasa-Tolic L."/>
            <person name="Chaput D.L."/>
            <person name="Haridas S."/>
            <person name="Grigoriev I.V."/>
            <person name="Santelli C.M."/>
            <person name="Hansel C.M."/>
        </authorList>
    </citation>
    <scope>NUCLEOTIDE SEQUENCE [LARGE SCALE GENOMIC DNA]</scope>
    <source>
        <strain evidence="1 2">SRC1lrK2f</strain>
    </source>
</reference>